<dbReference type="EMBL" id="VEVO01000022">
    <property type="protein sequence ID" value="KAF0024065.1"/>
    <property type="molecule type" value="Genomic_DNA"/>
</dbReference>
<dbReference type="CDD" id="cd02055">
    <property type="entry name" value="serpinA10_PZI"/>
    <property type="match status" value="1"/>
</dbReference>
<dbReference type="PANTHER" id="PTHR11461">
    <property type="entry name" value="SERINE PROTEASE INHIBITOR, SERPIN"/>
    <property type="match status" value="1"/>
</dbReference>
<comment type="similarity">
    <text evidence="1">Belongs to the serpin family.</text>
</comment>
<proteinExistence type="inferred from homology"/>
<dbReference type="InterPro" id="IPR023795">
    <property type="entry name" value="Serpin_CS"/>
</dbReference>
<dbReference type="GO" id="GO:0140664">
    <property type="term" value="F:ATP-dependent DNA damage sensor activity"/>
    <property type="evidence" value="ECO:0007669"/>
    <property type="project" value="InterPro"/>
</dbReference>
<dbReference type="InterPro" id="IPR027417">
    <property type="entry name" value="P-loop_NTPase"/>
</dbReference>
<dbReference type="Gene3D" id="3.40.50.300">
    <property type="entry name" value="P-loop containing nucleotide triphosphate hydrolases"/>
    <property type="match status" value="1"/>
</dbReference>
<dbReference type="InterPro" id="IPR013632">
    <property type="entry name" value="Rad51_C"/>
</dbReference>
<feature type="region of interest" description="Disordered" evidence="2">
    <location>
        <begin position="1"/>
        <end position="22"/>
    </location>
</feature>
<dbReference type="Pfam" id="PF00079">
    <property type="entry name" value="Serpin"/>
    <property type="match status" value="1"/>
</dbReference>
<dbReference type="PROSITE" id="PS00284">
    <property type="entry name" value="SERPIN"/>
    <property type="match status" value="1"/>
</dbReference>
<feature type="domain" description="RecA family profile 1" evidence="3">
    <location>
        <begin position="56"/>
        <end position="103"/>
    </location>
</feature>
<dbReference type="GO" id="GO:0003677">
    <property type="term" value="F:DNA binding"/>
    <property type="evidence" value="ECO:0007669"/>
    <property type="project" value="InterPro"/>
</dbReference>
<dbReference type="SUPFAM" id="SSF52540">
    <property type="entry name" value="P-loop containing nucleoside triphosphate hydrolases"/>
    <property type="match status" value="1"/>
</dbReference>
<dbReference type="InterPro" id="IPR000215">
    <property type="entry name" value="Serpin_fam"/>
</dbReference>
<dbReference type="InterPro" id="IPR033835">
    <property type="entry name" value="PZI_serpin_dom"/>
</dbReference>
<dbReference type="PANTHER" id="PTHR11461:SF191">
    <property type="entry name" value="PROTEIN Z-DEPENDENT PROTEASE INHIBITOR"/>
    <property type="match status" value="1"/>
</dbReference>
<feature type="compositionally biased region" description="Low complexity" evidence="2">
    <location>
        <begin position="114"/>
        <end position="127"/>
    </location>
</feature>
<name>A0A6A4RV20_SCOMX</name>
<feature type="region of interest" description="Disordered" evidence="2">
    <location>
        <begin position="114"/>
        <end position="144"/>
    </location>
</feature>
<organism evidence="4 5">
    <name type="scientific">Scophthalmus maximus</name>
    <name type="common">Turbot</name>
    <name type="synonym">Psetta maxima</name>
    <dbReference type="NCBI Taxonomy" id="52904"/>
    <lineage>
        <taxon>Eukaryota</taxon>
        <taxon>Metazoa</taxon>
        <taxon>Chordata</taxon>
        <taxon>Craniata</taxon>
        <taxon>Vertebrata</taxon>
        <taxon>Euteleostomi</taxon>
        <taxon>Actinopterygii</taxon>
        <taxon>Neopterygii</taxon>
        <taxon>Teleostei</taxon>
        <taxon>Neoteleostei</taxon>
        <taxon>Acanthomorphata</taxon>
        <taxon>Carangaria</taxon>
        <taxon>Pleuronectiformes</taxon>
        <taxon>Pleuronectoidei</taxon>
        <taxon>Scophthalmidae</taxon>
        <taxon>Scophthalmus</taxon>
    </lineage>
</organism>
<dbReference type="SUPFAM" id="SSF56574">
    <property type="entry name" value="Serpins"/>
    <property type="match status" value="1"/>
</dbReference>
<dbReference type="PROSITE" id="PS50162">
    <property type="entry name" value="RECA_2"/>
    <property type="match status" value="1"/>
</dbReference>
<evidence type="ECO:0000256" key="2">
    <source>
        <dbReference type="SAM" id="MobiDB-lite"/>
    </source>
</evidence>
<evidence type="ECO:0000313" key="5">
    <source>
        <dbReference type="Proteomes" id="UP000438429"/>
    </source>
</evidence>
<dbReference type="Pfam" id="PF08423">
    <property type="entry name" value="Rad51"/>
    <property type="match status" value="1"/>
</dbReference>
<evidence type="ECO:0000313" key="4">
    <source>
        <dbReference type="EMBL" id="KAF0024065.1"/>
    </source>
</evidence>
<gene>
    <name evidence="4" type="ORF">F2P81_024695</name>
</gene>
<protein>
    <recommendedName>
        <fullName evidence="3">RecA family profile 1 domain-containing protein</fullName>
    </recommendedName>
</protein>
<evidence type="ECO:0000259" key="3">
    <source>
        <dbReference type="PROSITE" id="PS50162"/>
    </source>
</evidence>
<reference evidence="4 5" key="1">
    <citation type="submission" date="2019-06" db="EMBL/GenBank/DDBJ databases">
        <title>Draft genomes of female and male turbot (Scophthalmus maximus).</title>
        <authorList>
            <person name="Xu H."/>
            <person name="Xu X.-W."/>
            <person name="Shao C."/>
            <person name="Chen S."/>
        </authorList>
    </citation>
    <scope>NUCLEOTIDE SEQUENCE [LARGE SCALE GENOMIC DNA]</scope>
    <source>
        <strain evidence="4">Ysfricsl-2016a</strain>
        <tissue evidence="4">Blood</tissue>
    </source>
</reference>
<comment type="caution">
    <text evidence="4">The sequence shown here is derived from an EMBL/GenBank/DDBJ whole genome shotgun (WGS) entry which is preliminary data.</text>
</comment>
<dbReference type="AlphaFoldDB" id="A0A6A4RV20"/>
<dbReference type="Proteomes" id="UP000438429">
    <property type="component" value="Unassembled WGS sequence"/>
</dbReference>
<dbReference type="InterPro" id="IPR042185">
    <property type="entry name" value="Serpin_sf_2"/>
</dbReference>
<dbReference type="InterPro" id="IPR020588">
    <property type="entry name" value="RecA_ATP-bd"/>
</dbReference>
<evidence type="ECO:0000256" key="1">
    <source>
        <dbReference type="RuleBase" id="RU000411"/>
    </source>
</evidence>
<dbReference type="InterPro" id="IPR023796">
    <property type="entry name" value="Serpin_dom"/>
</dbReference>
<accession>A0A6A4RV20</accession>
<dbReference type="GO" id="GO:0005615">
    <property type="term" value="C:extracellular space"/>
    <property type="evidence" value="ECO:0007669"/>
    <property type="project" value="InterPro"/>
</dbReference>
<dbReference type="InterPro" id="IPR036186">
    <property type="entry name" value="Serpin_sf"/>
</dbReference>
<dbReference type="GO" id="GO:0007596">
    <property type="term" value="P:blood coagulation"/>
    <property type="evidence" value="ECO:0007669"/>
    <property type="project" value="InterPro"/>
</dbReference>
<dbReference type="SMART" id="SM00093">
    <property type="entry name" value="SERPIN"/>
    <property type="match status" value="1"/>
</dbReference>
<dbReference type="Gene3D" id="3.30.497.10">
    <property type="entry name" value="Antithrombin, subunit I, domain 2"/>
    <property type="match status" value="1"/>
</dbReference>
<sequence length="543" mass="58889">MSSSCSVPPPPPADDTHPSQVSPSLTLIGRGSVRSQRFDLCSVRWFSAVLILRGECGLRLTVGCPVLDELLRGGLPAGGVTELSGESGAGKTQLALQLCLCVQYPVQYGGLNAGRPPGVSVPSRPSPADSRTGPTRGRGLGSGSVQAVTMNPSALLPLVVIFMSPVTSETVDPSVEDLINRNSDFAARLYRAVASRTDDNVFLSPFALIAGLTALMSATNGSTQDQLLQGLTLSGLDPQTLPDLFQNLTTVVLKGGRTRTLWQGAALLPAQNFPVSPSYQDLVQTKFRGSVQSLAFTVPQEAVNTINRWAQEQTGDLVKEVVTTLDPQTQLLLATVASYQTRFSPAFNSSQSLAERFYVDRYHVAMVTMMFRSDKYFLAYDRLVKVGVLKLPMTDGAAMLVVLPDEGVDVSAVEEEVTAEKIQAWIKRLKKTKLEVQVPRFLLERSYSLKEILQTLDITQVFQDDADIADMGGAKGPRLTQVLHKSIVSVDESSDDITTEGRVNVFSTPPPRLTINRPFIFVIYQQTTGSLLFIGRVVDPTRK</sequence>
<dbReference type="GO" id="GO:0005524">
    <property type="term" value="F:ATP binding"/>
    <property type="evidence" value="ECO:0007669"/>
    <property type="project" value="InterPro"/>
</dbReference>
<dbReference type="GO" id="GO:0004867">
    <property type="term" value="F:serine-type endopeptidase inhibitor activity"/>
    <property type="evidence" value="ECO:0007669"/>
    <property type="project" value="InterPro"/>
</dbReference>
<dbReference type="InterPro" id="IPR042178">
    <property type="entry name" value="Serpin_sf_1"/>
</dbReference>
<dbReference type="Gene3D" id="2.30.39.10">
    <property type="entry name" value="Alpha-1-antitrypsin, domain 1"/>
    <property type="match status" value="1"/>
</dbReference>
<dbReference type="GO" id="GO:0006281">
    <property type="term" value="P:DNA repair"/>
    <property type="evidence" value="ECO:0007669"/>
    <property type="project" value="InterPro"/>
</dbReference>